<evidence type="ECO:0000259" key="1">
    <source>
        <dbReference type="PROSITE" id="PS51819"/>
    </source>
</evidence>
<dbReference type="InterPro" id="IPR004360">
    <property type="entry name" value="Glyas_Fos-R_dOase_dom"/>
</dbReference>
<protein>
    <submittedName>
        <fullName evidence="2">VOC family protein</fullName>
    </submittedName>
</protein>
<sequence length="148" mass="16779">MVSDEHTHDTPIAGLGEIALRVDDLDAMATFYEEVVGLRRMERSETMAFFDVAAGVEGHTQILALFDRSERQAHPPESGRSTLDHFAFGIPLDAYEDERERLRGHGIDPEETTFEWVSWRSLFFYDPEGNHVELVAYDPDAGEAPPRE</sequence>
<gene>
    <name evidence="2" type="ORF">ACFO0N_12255</name>
</gene>
<comment type="caution">
    <text evidence="2">The sequence shown here is derived from an EMBL/GenBank/DDBJ whole genome shotgun (WGS) entry which is preliminary data.</text>
</comment>
<evidence type="ECO:0000313" key="2">
    <source>
        <dbReference type="EMBL" id="MFC4358714.1"/>
    </source>
</evidence>
<accession>A0ABD5PE01</accession>
<keyword evidence="3" id="KW-1185">Reference proteome</keyword>
<dbReference type="PROSITE" id="PS51819">
    <property type="entry name" value="VOC"/>
    <property type="match status" value="1"/>
</dbReference>
<dbReference type="AlphaFoldDB" id="A0ABD5PE01"/>
<dbReference type="PANTHER" id="PTHR21366">
    <property type="entry name" value="GLYOXALASE FAMILY PROTEIN"/>
    <property type="match status" value="1"/>
</dbReference>
<dbReference type="Pfam" id="PF00903">
    <property type="entry name" value="Glyoxalase"/>
    <property type="match status" value="1"/>
</dbReference>
<dbReference type="SUPFAM" id="SSF54593">
    <property type="entry name" value="Glyoxalase/Bleomycin resistance protein/Dihydroxybiphenyl dioxygenase"/>
    <property type="match status" value="1"/>
</dbReference>
<organism evidence="2 3">
    <name type="scientific">Halobium salinum</name>
    <dbReference type="NCBI Taxonomy" id="1364940"/>
    <lineage>
        <taxon>Archaea</taxon>
        <taxon>Methanobacteriati</taxon>
        <taxon>Methanobacteriota</taxon>
        <taxon>Stenosarchaea group</taxon>
        <taxon>Halobacteria</taxon>
        <taxon>Halobacteriales</taxon>
        <taxon>Haloferacaceae</taxon>
        <taxon>Halobium</taxon>
    </lineage>
</organism>
<feature type="domain" description="VOC" evidence="1">
    <location>
        <begin position="14"/>
        <end position="137"/>
    </location>
</feature>
<reference evidence="2 3" key="1">
    <citation type="journal article" date="2019" name="Int. J. Syst. Evol. Microbiol.">
        <title>The Global Catalogue of Microorganisms (GCM) 10K type strain sequencing project: providing services to taxonomists for standard genome sequencing and annotation.</title>
        <authorList>
            <consortium name="The Broad Institute Genomics Platform"/>
            <consortium name="The Broad Institute Genome Sequencing Center for Infectious Disease"/>
            <person name="Wu L."/>
            <person name="Ma J."/>
        </authorList>
    </citation>
    <scope>NUCLEOTIDE SEQUENCE [LARGE SCALE GENOMIC DNA]</scope>
    <source>
        <strain evidence="2 3">CGMCC 1.12553</strain>
    </source>
</reference>
<dbReference type="InterPro" id="IPR037523">
    <property type="entry name" value="VOC_core"/>
</dbReference>
<dbReference type="RefSeq" id="WP_267623477.1">
    <property type="nucleotide sequence ID" value="NZ_JAODIW010000008.1"/>
</dbReference>
<dbReference type="Gene3D" id="3.10.180.10">
    <property type="entry name" value="2,3-Dihydroxybiphenyl 1,2-Dioxygenase, domain 1"/>
    <property type="match status" value="1"/>
</dbReference>
<name>A0ABD5PE01_9EURY</name>
<dbReference type="EMBL" id="JBHSDS010000006">
    <property type="protein sequence ID" value="MFC4358714.1"/>
    <property type="molecule type" value="Genomic_DNA"/>
</dbReference>
<proteinExistence type="predicted"/>
<dbReference type="Proteomes" id="UP001595921">
    <property type="component" value="Unassembled WGS sequence"/>
</dbReference>
<dbReference type="PANTHER" id="PTHR21366:SF14">
    <property type="entry name" value="GLYOXALASE DOMAIN-CONTAINING PROTEIN 5"/>
    <property type="match status" value="1"/>
</dbReference>
<dbReference type="InterPro" id="IPR050383">
    <property type="entry name" value="GlyoxalaseI/FosfomycinResist"/>
</dbReference>
<dbReference type="InterPro" id="IPR029068">
    <property type="entry name" value="Glyas_Bleomycin-R_OHBP_Dase"/>
</dbReference>
<evidence type="ECO:0000313" key="3">
    <source>
        <dbReference type="Proteomes" id="UP001595921"/>
    </source>
</evidence>